<accession>A0AAW1MGX2</accession>
<feature type="compositionally biased region" description="Basic and acidic residues" evidence="1">
    <location>
        <begin position="64"/>
        <end position="79"/>
    </location>
</feature>
<comment type="caution">
    <text evidence="2">The sequence shown here is derived from an EMBL/GenBank/DDBJ whole genome shotgun (WGS) entry which is preliminary data.</text>
</comment>
<organism evidence="2 3">
    <name type="scientific">Popillia japonica</name>
    <name type="common">Japanese beetle</name>
    <dbReference type="NCBI Taxonomy" id="7064"/>
    <lineage>
        <taxon>Eukaryota</taxon>
        <taxon>Metazoa</taxon>
        <taxon>Ecdysozoa</taxon>
        <taxon>Arthropoda</taxon>
        <taxon>Hexapoda</taxon>
        <taxon>Insecta</taxon>
        <taxon>Pterygota</taxon>
        <taxon>Neoptera</taxon>
        <taxon>Endopterygota</taxon>
        <taxon>Coleoptera</taxon>
        <taxon>Polyphaga</taxon>
        <taxon>Scarabaeiformia</taxon>
        <taxon>Scarabaeidae</taxon>
        <taxon>Rutelinae</taxon>
        <taxon>Popillia</taxon>
    </lineage>
</organism>
<keyword evidence="3" id="KW-1185">Reference proteome</keyword>
<dbReference type="Proteomes" id="UP001458880">
    <property type="component" value="Unassembled WGS sequence"/>
</dbReference>
<feature type="region of interest" description="Disordered" evidence="1">
    <location>
        <begin position="1"/>
        <end position="20"/>
    </location>
</feature>
<feature type="region of interest" description="Disordered" evidence="1">
    <location>
        <begin position="64"/>
        <end position="88"/>
    </location>
</feature>
<evidence type="ECO:0000256" key="1">
    <source>
        <dbReference type="SAM" id="MobiDB-lite"/>
    </source>
</evidence>
<gene>
    <name evidence="2" type="ORF">QE152_g5731</name>
</gene>
<sequence length="126" mass="14252">MSVKKRGSLPLLASKDDSNMSDDYIAASSEIDRENVRSNENQVERMDLNPLKSDDYIAASSEIDRENVRSNENQVERMDLNPLNDGNLNSQSKLRENLVINIGTPVWGHTLSICKIKTKKEQVFTL</sequence>
<protein>
    <submittedName>
        <fullName evidence="2">Uncharacterized protein</fullName>
    </submittedName>
</protein>
<proteinExistence type="predicted"/>
<reference evidence="2 3" key="1">
    <citation type="journal article" date="2024" name="BMC Genomics">
        <title>De novo assembly and annotation of Popillia japonica's genome with initial clues to its potential as an invasive pest.</title>
        <authorList>
            <person name="Cucini C."/>
            <person name="Boschi S."/>
            <person name="Funari R."/>
            <person name="Cardaioli E."/>
            <person name="Iannotti N."/>
            <person name="Marturano G."/>
            <person name="Paoli F."/>
            <person name="Bruttini M."/>
            <person name="Carapelli A."/>
            <person name="Frati F."/>
            <person name="Nardi F."/>
        </authorList>
    </citation>
    <scope>NUCLEOTIDE SEQUENCE [LARGE SCALE GENOMIC DNA]</scope>
    <source>
        <strain evidence="2">DMR45628</strain>
    </source>
</reference>
<dbReference type="AlphaFoldDB" id="A0AAW1MGX2"/>
<dbReference type="EMBL" id="JASPKY010000036">
    <property type="protein sequence ID" value="KAK9746926.1"/>
    <property type="molecule type" value="Genomic_DNA"/>
</dbReference>
<name>A0AAW1MGX2_POPJA</name>
<evidence type="ECO:0000313" key="2">
    <source>
        <dbReference type="EMBL" id="KAK9746926.1"/>
    </source>
</evidence>
<evidence type="ECO:0000313" key="3">
    <source>
        <dbReference type="Proteomes" id="UP001458880"/>
    </source>
</evidence>